<dbReference type="OrthoDB" id="432685at2759"/>
<protein>
    <submittedName>
        <fullName evidence="7">Uncharacterized protein</fullName>
    </submittedName>
</protein>
<dbReference type="GO" id="GO:0005886">
    <property type="term" value="C:plasma membrane"/>
    <property type="evidence" value="ECO:0007669"/>
    <property type="project" value="TreeGrafter"/>
</dbReference>
<evidence type="ECO:0000256" key="5">
    <source>
        <dbReference type="ARBA" id="ARBA00023136"/>
    </source>
</evidence>
<evidence type="ECO:0000256" key="3">
    <source>
        <dbReference type="ARBA" id="ARBA00022692"/>
    </source>
</evidence>
<keyword evidence="3 6" id="KW-0812">Transmembrane</keyword>
<evidence type="ECO:0000256" key="1">
    <source>
        <dbReference type="ARBA" id="ARBA00004141"/>
    </source>
</evidence>
<evidence type="ECO:0000313" key="7">
    <source>
        <dbReference type="EMBL" id="PVU93188.1"/>
    </source>
</evidence>
<accession>A0A2T9YLI3</accession>
<dbReference type="InterPro" id="IPR005226">
    <property type="entry name" value="UPF0014_fam"/>
</dbReference>
<dbReference type="AlphaFoldDB" id="A0A2T9YLI3"/>
<sequence length="236" mass="25676">MIDTQPYIFPKLDDEPVSFLNVSFAASLLAINGVLSVVLGLGITKTLAIAAIRCLVQLTIMSLVLKRVLLSTNTGYSVLMTSILAALAAYEITYWRSTKRIPRMYIATFISVYSSSMFIGTLGSSFGLNAKPTWAAYKFIPTMGMLFGNCMVGVTMGIKSIFDILTTNKEEIEMNLAYGATRFEICKPILAQAMRNALIPTINNMSITGLISIPGMMTGQILGGADVTQAAYYQEK</sequence>
<evidence type="ECO:0000313" key="8">
    <source>
        <dbReference type="Proteomes" id="UP000245383"/>
    </source>
</evidence>
<dbReference type="PANTHER" id="PTHR30028:SF0">
    <property type="entry name" value="PROTEIN ALUMINUM SENSITIVE 3"/>
    <property type="match status" value="1"/>
</dbReference>
<proteinExistence type="inferred from homology"/>
<keyword evidence="8" id="KW-1185">Reference proteome</keyword>
<dbReference type="EMBL" id="MBFR01000136">
    <property type="protein sequence ID" value="PVU93188.1"/>
    <property type="molecule type" value="Genomic_DNA"/>
</dbReference>
<feature type="transmembrane region" description="Helical" evidence="6">
    <location>
        <begin position="20"/>
        <end position="43"/>
    </location>
</feature>
<comment type="similarity">
    <text evidence="2">Belongs to the UPF0014 family.</text>
</comment>
<dbReference type="Pfam" id="PF03649">
    <property type="entry name" value="UPF0014"/>
    <property type="match status" value="1"/>
</dbReference>
<evidence type="ECO:0000256" key="2">
    <source>
        <dbReference type="ARBA" id="ARBA00005268"/>
    </source>
</evidence>
<keyword evidence="4 6" id="KW-1133">Transmembrane helix</keyword>
<comment type="subcellular location">
    <subcellularLocation>
        <location evidence="1">Membrane</location>
        <topology evidence="1">Multi-pass membrane protein</topology>
    </subcellularLocation>
</comment>
<name>A0A2T9YLI3_9FUNG</name>
<keyword evidence="5 6" id="KW-0472">Membrane</keyword>
<comment type="caution">
    <text evidence="7">The sequence shown here is derived from an EMBL/GenBank/DDBJ whole genome shotgun (WGS) entry which is preliminary data.</text>
</comment>
<dbReference type="Proteomes" id="UP000245383">
    <property type="component" value="Unassembled WGS sequence"/>
</dbReference>
<gene>
    <name evidence="7" type="ORF">BB561_003425</name>
</gene>
<feature type="transmembrane region" description="Helical" evidence="6">
    <location>
        <begin position="75"/>
        <end position="93"/>
    </location>
</feature>
<feature type="transmembrane region" description="Helical" evidence="6">
    <location>
        <begin position="105"/>
        <end position="127"/>
    </location>
</feature>
<dbReference type="PANTHER" id="PTHR30028">
    <property type="entry name" value="UPF0014 INNER MEMBRANE PROTEIN YBBM-RELATED"/>
    <property type="match status" value="1"/>
</dbReference>
<feature type="transmembrane region" description="Helical" evidence="6">
    <location>
        <begin position="139"/>
        <end position="158"/>
    </location>
</feature>
<evidence type="ECO:0000256" key="4">
    <source>
        <dbReference type="ARBA" id="ARBA00022989"/>
    </source>
</evidence>
<evidence type="ECO:0000256" key="6">
    <source>
        <dbReference type="SAM" id="Phobius"/>
    </source>
</evidence>
<organism evidence="7 8">
    <name type="scientific">Smittium simulii</name>
    <dbReference type="NCBI Taxonomy" id="133385"/>
    <lineage>
        <taxon>Eukaryota</taxon>
        <taxon>Fungi</taxon>
        <taxon>Fungi incertae sedis</taxon>
        <taxon>Zoopagomycota</taxon>
        <taxon>Kickxellomycotina</taxon>
        <taxon>Harpellomycetes</taxon>
        <taxon>Harpellales</taxon>
        <taxon>Legeriomycetaceae</taxon>
        <taxon>Smittium</taxon>
    </lineage>
</organism>
<reference evidence="7 8" key="1">
    <citation type="journal article" date="2018" name="MBio">
        <title>Comparative Genomics Reveals the Core Gene Toolbox for the Fungus-Insect Symbiosis.</title>
        <authorList>
            <person name="Wang Y."/>
            <person name="Stata M."/>
            <person name="Wang W."/>
            <person name="Stajich J.E."/>
            <person name="White M.M."/>
            <person name="Moncalvo J.M."/>
        </authorList>
    </citation>
    <scope>NUCLEOTIDE SEQUENCE [LARGE SCALE GENOMIC DNA]</scope>
    <source>
        <strain evidence="7 8">SWE-8-4</strain>
    </source>
</reference>